<feature type="transmembrane region" description="Helical" evidence="5">
    <location>
        <begin position="12"/>
        <end position="34"/>
    </location>
</feature>
<dbReference type="Gene3D" id="1.20.120.1630">
    <property type="match status" value="1"/>
</dbReference>
<comment type="subcellular location">
    <subcellularLocation>
        <location evidence="1">Endomembrane system</location>
        <topology evidence="1">Multi-pass membrane protein</topology>
    </subcellularLocation>
</comment>
<evidence type="ECO:0000256" key="3">
    <source>
        <dbReference type="ARBA" id="ARBA00022989"/>
    </source>
</evidence>
<keyword evidence="7" id="KW-1185">Reference proteome</keyword>
<feature type="transmembrane region" description="Helical" evidence="5">
    <location>
        <begin position="92"/>
        <end position="122"/>
    </location>
</feature>
<keyword evidence="3 5" id="KW-1133">Transmembrane helix</keyword>
<dbReference type="Pfam" id="PF04191">
    <property type="entry name" value="PEMT"/>
    <property type="match status" value="1"/>
</dbReference>
<reference evidence="6 7" key="1">
    <citation type="submission" date="2021-02" db="EMBL/GenBank/DDBJ databases">
        <title>PHA producing bacteria isolated from coastal sediment in Guangdong, Shenzhen.</title>
        <authorList>
            <person name="Zheng W."/>
            <person name="Yu S."/>
            <person name="Huang Y."/>
        </authorList>
    </citation>
    <scope>NUCLEOTIDE SEQUENCE [LARGE SCALE GENOMIC DNA]</scope>
    <source>
        <strain evidence="6 7">TN21-5</strain>
    </source>
</reference>
<keyword evidence="4 5" id="KW-0472">Membrane</keyword>
<dbReference type="PANTHER" id="PTHR12714:SF24">
    <property type="entry name" value="SLR1182 PROTEIN"/>
    <property type="match status" value="1"/>
</dbReference>
<name>A0ABS3BCK1_9GAMM</name>
<evidence type="ECO:0000313" key="6">
    <source>
        <dbReference type="EMBL" id="MBN7769090.1"/>
    </source>
</evidence>
<dbReference type="Proteomes" id="UP000664344">
    <property type="component" value="Unassembled WGS sequence"/>
</dbReference>
<feature type="transmembrane region" description="Helical" evidence="5">
    <location>
        <begin position="46"/>
        <end position="64"/>
    </location>
</feature>
<dbReference type="RefSeq" id="WP_206556793.1">
    <property type="nucleotide sequence ID" value="NZ_JAFKDB010000008.1"/>
</dbReference>
<comment type="caution">
    <text evidence="6">The sequence shown here is derived from an EMBL/GenBank/DDBJ whole genome shotgun (WGS) entry which is preliminary data.</text>
</comment>
<protein>
    <submittedName>
        <fullName evidence="6">Isoprenylcysteine carboxylmethyltransferase family protein</fullName>
    </submittedName>
</protein>
<sequence>MKTLELKIPPLALMILFGTGMWAVSRLLPVGYFVIPGRMALSGTTFLAGAVVALLGVMAFRAAGTTVDPRTPEQSRSLVVRGVYRYTRNPMYLGFLLMLVGWGLFLGSVFAALLLPLFVLYMNRFQIKPEERHMQALFGDAYSRYTSEVGRWL</sequence>
<evidence type="ECO:0000256" key="1">
    <source>
        <dbReference type="ARBA" id="ARBA00004127"/>
    </source>
</evidence>
<dbReference type="EMBL" id="JAFKDB010000008">
    <property type="protein sequence ID" value="MBN7769090.1"/>
    <property type="molecule type" value="Genomic_DNA"/>
</dbReference>
<organism evidence="6 7">
    <name type="scientific">Marinobacter daepoensis</name>
    <dbReference type="NCBI Taxonomy" id="262077"/>
    <lineage>
        <taxon>Bacteria</taxon>
        <taxon>Pseudomonadati</taxon>
        <taxon>Pseudomonadota</taxon>
        <taxon>Gammaproteobacteria</taxon>
        <taxon>Pseudomonadales</taxon>
        <taxon>Marinobacteraceae</taxon>
        <taxon>Marinobacter</taxon>
    </lineage>
</organism>
<proteinExistence type="predicted"/>
<dbReference type="PANTHER" id="PTHR12714">
    <property type="entry name" value="PROTEIN-S ISOPRENYLCYSTEINE O-METHYLTRANSFERASE"/>
    <property type="match status" value="1"/>
</dbReference>
<keyword evidence="2 5" id="KW-0812">Transmembrane</keyword>
<dbReference type="InterPro" id="IPR007318">
    <property type="entry name" value="Phopholipid_MeTrfase"/>
</dbReference>
<evidence type="ECO:0000256" key="4">
    <source>
        <dbReference type="ARBA" id="ARBA00023136"/>
    </source>
</evidence>
<evidence type="ECO:0000256" key="2">
    <source>
        <dbReference type="ARBA" id="ARBA00022692"/>
    </source>
</evidence>
<gene>
    <name evidence="6" type="ORF">JYP53_04120</name>
</gene>
<accession>A0ABS3BCK1</accession>
<evidence type="ECO:0000256" key="5">
    <source>
        <dbReference type="SAM" id="Phobius"/>
    </source>
</evidence>
<evidence type="ECO:0000313" key="7">
    <source>
        <dbReference type="Proteomes" id="UP000664344"/>
    </source>
</evidence>